<evidence type="ECO:0000313" key="1">
    <source>
        <dbReference type="EMBL" id="PNX62275.1"/>
    </source>
</evidence>
<accession>A0A2K3K7K7</accession>
<feature type="non-terminal residue" evidence="1">
    <location>
        <position position="1"/>
    </location>
</feature>
<evidence type="ECO:0000313" key="2">
    <source>
        <dbReference type="Proteomes" id="UP000236291"/>
    </source>
</evidence>
<dbReference type="AlphaFoldDB" id="A0A2K3K7K7"/>
<proteinExistence type="predicted"/>
<comment type="caution">
    <text evidence="1">The sequence shown here is derived from an EMBL/GenBank/DDBJ whole genome shotgun (WGS) entry which is preliminary data.</text>
</comment>
<sequence>DLVQKALNEGRLKFDDKNKPQMKVDSDPLQVAETSFVESFECMMVEAIEAITMQAVSEEEYTEKIKGVYPQAEEELVDFLNRCKLSNKEVMLCLRCSAVCDKEATAGLTNYVPYVKNKGNWPRQSLNKRKEIVQAPTIQQRLGPKTFVPANRVPVN</sequence>
<organism evidence="1 2">
    <name type="scientific">Trifolium pratense</name>
    <name type="common">Red clover</name>
    <dbReference type="NCBI Taxonomy" id="57577"/>
    <lineage>
        <taxon>Eukaryota</taxon>
        <taxon>Viridiplantae</taxon>
        <taxon>Streptophyta</taxon>
        <taxon>Embryophyta</taxon>
        <taxon>Tracheophyta</taxon>
        <taxon>Spermatophyta</taxon>
        <taxon>Magnoliopsida</taxon>
        <taxon>eudicotyledons</taxon>
        <taxon>Gunneridae</taxon>
        <taxon>Pentapetalae</taxon>
        <taxon>rosids</taxon>
        <taxon>fabids</taxon>
        <taxon>Fabales</taxon>
        <taxon>Fabaceae</taxon>
        <taxon>Papilionoideae</taxon>
        <taxon>50 kb inversion clade</taxon>
        <taxon>NPAAA clade</taxon>
        <taxon>Hologalegina</taxon>
        <taxon>IRL clade</taxon>
        <taxon>Trifolieae</taxon>
        <taxon>Trifolium</taxon>
    </lineage>
</organism>
<dbReference type="Proteomes" id="UP000236291">
    <property type="component" value="Unassembled WGS sequence"/>
</dbReference>
<protein>
    <submittedName>
        <fullName evidence="1">Uncharacterized protein</fullName>
    </submittedName>
</protein>
<reference evidence="1 2" key="1">
    <citation type="journal article" date="2014" name="Am. J. Bot.">
        <title>Genome assembly and annotation for red clover (Trifolium pratense; Fabaceae).</title>
        <authorList>
            <person name="Istvanek J."/>
            <person name="Jaros M."/>
            <person name="Krenek A."/>
            <person name="Repkova J."/>
        </authorList>
    </citation>
    <scope>NUCLEOTIDE SEQUENCE [LARGE SCALE GENOMIC DNA]</scope>
    <source>
        <strain evidence="2">cv. Tatra</strain>
        <tissue evidence="1">Young leaves</tissue>
    </source>
</reference>
<gene>
    <name evidence="1" type="ORF">L195_g052890</name>
</gene>
<name>A0A2K3K7K7_TRIPR</name>
<reference evidence="1 2" key="2">
    <citation type="journal article" date="2017" name="Front. Plant Sci.">
        <title>Gene Classification and Mining of Molecular Markers Useful in Red Clover (Trifolium pratense) Breeding.</title>
        <authorList>
            <person name="Istvanek J."/>
            <person name="Dluhosova J."/>
            <person name="Dluhos P."/>
            <person name="Patkova L."/>
            <person name="Nedelnik J."/>
            <person name="Repkova J."/>
        </authorList>
    </citation>
    <scope>NUCLEOTIDE SEQUENCE [LARGE SCALE GENOMIC DNA]</scope>
    <source>
        <strain evidence="2">cv. Tatra</strain>
        <tissue evidence="1">Young leaves</tissue>
    </source>
</reference>
<dbReference type="EMBL" id="ASHM01087296">
    <property type="protein sequence ID" value="PNX62275.1"/>
    <property type="molecule type" value="Genomic_DNA"/>
</dbReference>